<name>A0A9W7KQD0_9PROT</name>
<dbReference type="Proteomes" id="UP000480854">
    <property type="component" value="Unassembled WGS sequence"/>
</dbReference>
<dbReference type="SUPFAM" id="SSF58104">
    <property type="entry name" value="Methyl-accepting chemotaxis protein (MCP) signaling domain"/>
    <property type="match status" value="1"/>
</dbReference>
<sequence length="393" mass="43065">MSFYGRAPHLEAGPEPQEPGHPGSGLPGSGLPGSGLPEVGEKIPLTGELLATWMGYADVQRRTLEVIQHELSRTSTTVEDATLDLSHRFRELAEKAMQQSERVEQIVGMAGSVSIDGERVPMDQLVTGMQQMIADMIANIVTLSRHAMSMVYLLDDVQKDVSELEKSIGDIDAINRQTNFLALNATIEASRAGEAGRTFAVVAQEVRHLSRSTGALADRMRSKVTAVVKGVRNGHEILRQIADTDMSPQMLAKERVDKTMDSLVDQTNHFQAVLETAAAVSTDMSTTISRMVTGMQFQDLTKQRLEAINDSLAIMAEGLNELEKRTRVEMPASLGPQVPQEWLDELLGRFKLSEMRQRFVRKLLLEGTALDEHGALDVNAGQDDSSGGDIELF</sequence>
<dbReference type="PROSITE" id="PS50111">
    <property type="entry name" value="CHEMOTAXIS_TRANSDUC_2"/>
    <property type="match status" value="1"/>
</dbReference>
<feature type="domain" description="Methyl-accepting transducer" evidence="4">
    <location>
        <begin position="74"/>
        <end position="313"/>
    </location>
</feature>
<evidence type="ECO:0000256" key="3">
    <source>
        <dbReference type="SAM" id="MobiDB-lite"/>
    </source>
</evidence>
<feature type="compositionally biased region" description="Gly residues" evidence="3">
    <location>
        <begin position="22"/>
        <end position="33"/>
    </location>
</feature>
<reference evidence="5 6" key="1">
    <citation type="submission" date="2018-07" db="EMBL/GenBank/DDBJ databases">
        <title>Genome sequence of Azospirillum sp. ATCC 49961.</title>
        <authorList>
            <person name="Sant'Anna F.H."/>
            <person name="Baldani J.I."/>
            <person name="Zilli J.E."/>
            <person name="Reis V.M."/>
            <person name="Hartmann A."/>
            <person name="Cruz L."/>
            <person name="de Souza E.M."/>
            <person name="de Oliveira Pedrosa F."/>
            <person name="Passaglia L.M.P."/>
        </authorList>
    </citation>
    <scope>NUCLEOTIDE SEQUENCE [LARGE SCALE GENOMIC DNA]</scope>
    <source>
        <strain evidence="5 6">ATCC 49961</strain>
    </source>
</reference>
<evidence type="ECO:0000313" key="6">
    <source>
        <dbReference type="Proteomes" id="UP000480854"/>
    </source>
</evidence>
<dbReference type="GO" id="GO:0007165">
    <property type="term" value="P:signal transduction"/>
    <property type="evidence" value="ECO:0007669"/>
    <property type="project" value="UniProtKB-KW"/>
</dbReference>
<dbReference type="RefSeq" id="WP_149471223.1">
    <property type="nucleotide sequence ID" value="NZ_QOKW01000023.1"/>
</dbReference>
<organism evidence="5 6">
    <name type="scientific">Roseomonas genomospecies 6</name>
    <dbReference type="NCBI Taxonomy" id="214106"/>
    <lineage>
        <taxon>Bacteria</taxon>
        <taxon>Pseudomonadati</taxon>
        <taxon>Pseudomonadota</taxon>
        <taxon>Alphaproteobacteria</taxon>
        <taxon>Acetobacterales</taxon>
        <taxon>Roseomonadaceae</taxon>
        <taxon>Roseomonas</taxon>
    </lineage>
</organism>
<gene>
    <name evidence="5" type="ORF">DS843_23245</name>
</gene>
<dbReference type="PANTHER" id="PTHR32089:SF112">
    <property type="entry name" value="LYSOZYME-LIKE PROTEIN-RELATED"/>
    <property type="match status" value="1"/>
</dbReference>
<keyword evidence="1 2" id="KW-0807">Transducer</keyword>
<evidence type="ECO:0000256" key="2">
    <source>
        <dbReference type="PROSITE-ProRule" id="PRU00284"/>
    </source>
</evidence>
<dbReference type="EMBL" id="QOKW01000023">
    <property type="protein sequence ID" value="KAA0677502.1"/>
    <property type="molecule type" value="Genomic_DNA"/>
</dbReference>
<dbReference type="Gene3D" id="1.10.287.950">
    <property type="entry name" value="Methyl-accepting chemotaxis protein"/>
    <property type="match status" value="1"/>
</dbReference>
<feature type="region of interest" description="Disordered" evidence="3">
    <location>
        <begin position="1"/>
        <end position="40"/>
    </location>
</feature>
<evidence type="ECO:0000313" key="5">
    <source>
        <dbReference type="EMBL" id="KAA0677502.1"/>
    </source>
</evidence>
<evidence type="ECO:0000256" key="1">
    <source>
        <dbReference type="ARBA" id="ARBA00023224"/>
    </source>
</evidence>
<proteinExistence type="predicted"/>
<dbReference type="PANTHER" id="PTHR32089">
    <property type="entry name" value="METHYL-ACCEPTING CHEMOTAXIS PROTEIN MCPB"/>
    <property type="match status" value="1"/>
</dbReference>
<comment type="caution">
    <text evidence="5">The sequence shown here is derived from an EMBL/GenBank/DDBJ whole genome shotgun (WGS) entry which is preliminary data.</text>
</comment>
<dbReference type="SMART" id="SM00283">
    <property type="entry name" value="MA"/>
    <property type="match status" value="1"/>
</dbReference>
<protein>
    <submittedName>
        <fullName evidence="5">Methyl-accepting chemotaxis protein</fullName>
    </submittedName>
</protein>
<keyword evidence="6" id="KW-1185">Reference proteome</keyword>
<evidence type="ECO:0000259" key="4">
    <source>
        <dbReference type="PROSITE" id="PS50111"/>
    </source>
</evidence>
<accession>A0A9W7KQD0</accession>
<dbReference type="InterPro" id="IPR004089">
    <property type="entry name" value="MCPsignal_dom"/>
</dbReference>
<dbReference type="GO" id="GO:0016020">
    <property type="term" value="C:membrane"/>
    <property type="evidence" value="ECO:0007669"/>
    <property type="project" value="InterPro"/>
</dbReference>
<dbReference type="Pfam" id="PF00015">
    <property type="entry name" value="MCPsignal"/>
    <property type="match status" value="1"/>
</dbReference>
<dbReference type="OrthoDB" id="5292315at2"/>
<dbReference type="AlphaFoldDB" id="A0A9W7KQD0"/>